<feature type="transmembrane region" description="Helical" evidence="10">
    <location>
        <begin position="180"/>
        <end position="199"/>
    </location>
</feature>
<dbReference type="GO" id="GO:0009312">
    <property type="term" value="P:oligosaccharide biosynthetic process"/>
    <property type="evidence" value="ECO:0007669"/>
    <property type="project" value="TreeGrafter"/>
</dbReference>
<dbReference type="Gene3D" id="1.20.1280.290">
    <property type="match status" value="1"/>
</dbReference>
<dbReference type="Proteomes" id="UP001152799">
    <property type="component" value="Chromosome 4"/>
</dbReference>
<dbReference type="OrthoDB" id="271506at2759"/>
<evidence type="ECO:0000313" key="12">
    <source>
        <dbReference type="Proteomes" id="UP001152799"/>
    </source>
</evidence>
<evidence type="ECO:0000313" key="11">
    <source>
        <dbReference type="EMBL" id="CAG9767472.1"/>
    </source>
</evidence>
<evidence type="ECO:0000256" key="8">
    <source>
        <dbReference type="ARBA" id="ARBA00067517"/>
    </source>
</evidence>
<feature type="transmembrane region" description="Helical" evidence="10">
    <location>
        <begin position="211"/>
        <end position="232"/>
    </location>
</feature>
<evidence type="ECO:0000256" key="7">
    <source>
        <dbReference type="ARBA" id="ARBA00038475"/>
    </source>
</evidence>
<dbReference type="Pfam" id="PF04193">
    <property type="entry name" value="PQ-loop"/>
    <property type="match status" value="2"/>
</dbReference>
<dbReference type="PANTHER" id="PTHR12226:SF2">
    <property type="entry name" value="MANNOSE-P-DOLICHOL UTILIZATION DEFECT 1 PROTEIN"/>
    <property type="match status" value="1"/>
</dbReference>
<feature type="transmembrane region" description="Helical" evidence="10">
    <location>
        <begin position="105"/>
        <end position="121"/>
    </location>
</feature>
<feature type="transmembrane region" description="Helical" evidence="10">
    <location>
        <begin position="73"/>
        <end position="93"/>
    </location>
</feature>
<evidence type="ECO:0000256" key="6">
    <source>
        <dbReference type="ARBA" id="ARBA00023136"/>
    </source>
</evidence>
<evidence type="ECO:0000256" key="3">
    <source>
        <dbReference type="ARBA" id="ARBA00022692"/>
    </source>
</evidence>
<dbReference type="GO" id="GO:0016020">
    <property type="term" value="C:membrane"/>
    <property type="evidence" value="ECO:0007669"/>
    <property type="project" value="UniProtKB-SubCell"/>
</dbReference>
<dbReference type="InterPro" id="IPR006603">
    <property type="entry name" value="PQ-loop_rpt"/>
</dbReference>
<keyword evidence="6 9" id="KW-0472">Membrane</keyword>
<evidence type="ECO:0000256" key="9">
    <source>
        <dbReference type="PIRNR" id="PIRNR023381"/>
    </source>
</evidence>
<evidence type="ECO:0000256" key="5">
    <source>
        <dbReference type="ARBA" id="ARBA00022989"/>
    </source>
</evidence>
<evidence type="ECO:0000256" key="1">
    <source>
        <dbReference type="ARBA" id="ARBA00004141"/>
    </source>
</evidence>
<comment type="similarity">
    <text evidence="7 9">Belongs to the MPDU1 (TC 2.A.43.3) family.</text>
</comment>
<keyword evidence="5 9" id="KW-1133">Transmembrane helix</keyword>
<keyword evidence="2" id="KW-0813">Transport</keyword>
<proteinExistence type="inferred from homology"/>
<dbReference type="SMART" id="SM00679">
    <property type="entry name" value="CTNS"/>
    <property type="match status" value="2"/>
</dbReference>
<reference evidence="11" key="1">
    <citation type="submission" date="2022-01" db="EMBL/GenBank/DDBJ databases">
        <authorList>
            <person name="King R."/>
        </authorList>
    </citation>
    <scope>NUCLEOTIDE SEQUENCE</scope>
</reference>
<keyword evidence="3 9" id="KW-0812">Transmembrane</keyword>
<dbReference type="PIRSF" id="PIRSF023381">
    <property type="entry name" value="MannP-dilichol_defect-1p"/>
    <property type="match status" value="1"/>
</dbReference>
<name>A0A9N9MPL9_9CUCU</name>
<comment type="subcellular location">
    <subcellularLocation>
        <location evidence="1 9">Membrane</location>
        <topology evidence="1 9">Multi-pass membrane protein</topology>
    </subcellularLocation>
</comment>
<dbReference type="FunFam" id="1.20.1280.290:FF:000006">
    <property type="entry name" value="mannose-P-dolichol utilization defect 1 protein"/>
    <property type="match status" value="1"/>
</dbReference>
<feature type="transmembrane region" description="Helical" evidence="10">
    <location>
        <begin position="128"/>
        <end position="145"/>
    </location>
</feature>
<protein>
    <recommendedName>
        <fullName evidence="8 9">Mannose-P-dolichol utilization defect 1 protein homolog</fullName>
    </recommendedName>
</protein>
<evidence type="ECO:0000256" key="10">
    <source>
        <dbReference type="SAM" id="Phobius"/>
    </source>
</evidence>
<accession>A0A9N9MPL9</accession>
<dbReference type="InterPro" id="IPR016817">
    <property type="entry name" value="MannP-dilichol_defect-1"/>
</dbReference>
<dbReference type="PANTHER" id="PTHR12226">
    <property type="entry name" value="MANNOSE-P-DOLICHOL UTILIZATION DEFECT 1 LEC35 -RELATED"/>
    <property type="match status" value="1"/>
</dbReference>
<sequence>MSQPFNLFRQVALLVFTPQCFDNYFIDFNFTDGPCFKATLSKGLGLALILGSILVKVPQILKILKSKSGEGINLFSVTLDLTAISIYMSYSLVNGFPFSSWGDTFFLGIQTVAIGVLVLFYNGKKVQAALYLVVYLLACFALCTATPKQVLWTLTSINIFIVVSGKLLQAWTNFQNGHTGQLAAVTLIMLLGGSAARIFTSIQETGDSVAILTYVASTAVNAVLVVQLVYYWKATEALKNKKKH</sequence>
<dbReference type="EMBL" id="OU892280">
    <property type="protein sequence ID" value="CAG9767472.1"/>
    <property type="molecule type" value="Genomic_DNA"/>
</dbReference>
<dbReference type="AlphaFoldDB" id="A0A9N9MPL9"/>
<keyword evidence="4" id="KW-0677">Repeat</keyword>
<feature type="transmembrane region" description="Helical" evidence="10">
    <location>
        <begin position="151"/>
        <end position="168"/>
    </location>
</feature>
<keyword evidence="12" id="KW-1185">Reference proteome</keyword>
<evidence type="ECO:0000256" key="4">
    <source>
        <dbReference type="ARBA" id="ARBA00022737"/>
    </source>
</evidence>
<evidence type="ECO:0000256" key="2">
    <source>
        <dbReference type="ARBA" id="ARBA00022448"/>
    </source>
</evidence>
<gene>
    <name evidence="11" type="ORF">CEUTPL_LOCUS8035</name>
</gene>
<organism evidence="11 12">
    <name type="scientific">Ceutorhynchus assimilis</name>
    <name type="common">cabbage seed weevil</name>
    <dbReference type="NCBI Taxonomy" id="467358"/>
    <lineage>
        <taxon>Eukaryota</taxon>
        <taxon>Metazoa</taxon>
        <taxon>Ecdysozoa</taxon>
        <taxon>Arthropoda</taxon>
        <taxon>Hexapoda</taxon>
        <taxon>Insecta</taxon>
        <taxon>Pterygota</taxon>
        <taxon>Neoptera</taxon>
        <taxon>Endopterygota</taxon>
        <taxon>Coleoptera</taxon>
        <taxon>Polyphaga</taxon>
        <taxon>Cucujiformia</taxon>
        <taxon>Curculionidae</taxon>
        <taxon>Ceutorhynchinae</taxon>
        <taxon>Ceutorhynchus</taxon>
    </lineage>
</organism>